<feature type="region of interest" description="Disordered" evidence="5">
    <location>
        <begin position="229"/>
        <end position="272"/>
    </location>
</feature>
<proteinExistence type="predicted"/>
<comment type="caution">
    <text evidence="7">The sequence shown here is derived from an EMBL/GenBank/DDBJ whole genome shotgun (WGS) entry which is preliminary data.</text>
</comment>
<protein>
    <recommendedName>
        <fullName evidence="9">Prenylated Rab acceptor 1</fullName>
    </recommendedName>
</protein>
<evidence type="ECO:0000256" key="1">
    <source>
        <dbReference type="ARBA" id="ARBA00004141"/>
    </source>
</evidence>
<dbReference type="EMBL" id="SKBQ01000015">
    <property type="protein sequence ID" value="TPX16987.1"/>
    <property type="molecule type" value="Genomic_DNA"/>
</dbReference>
<evidence type="ECO:0000256" key="6">
    <source>
        <dbReference type="SAM" id="Phobius"/>
    </source>
</evidence>
<feature type="region of interest" description="Disordered" evidence="5">
    <location>
        <begin position="317"/>
        <end position="641"/>
    </location>
</feature>
<reference evidence="7 8" key="1">
    <citation type="submission" date="2019-06" db="EMBL/GenBank/DDBJ databases">
        <title>Draft genome sequence of the filamentous fungus Phialemoniopsis curvata isolated from diesel fuel.</title>
        <authorList>
            <person name="Varaljay V.A."/>
            <person name="Lyon W.J."/>
            <person name="Crouch A.L."/>
            <person name="Drake C.E."/>
            <person name="Hollomon J.M."/>
            <person name="Nadeau L.J."/>
            <person name="Nunn H.S."/>
            <person name="Stevenson B.S."/>
            <person name="Bojanowski C.L."/>
            <person name="Crookes-Goodson W.J."/>
        </authorList>
    </citation>
    <scope>NUCLEOTIDE SEQUENCE [LARGE SCALE GENOMIC DNA]</scope>
    <source>
        <strain evidence="7 8">D216</strain>
    </source>
</reference>
<dbReference type="InterPro" id="IPR004895">
    <property type="entry name" value="Prenylated_rab_accept_PRA1"/>
</dbReference>
<dbReference type="GeneID" id="41970996"/>
<dbReference type="Pfam" id="PF03208">
    <property type="entry name" value="PRA1"/>
    <property type="match status" value="1"/>
</dbReference>
<feature type="transmembrane region" description="Helical" evidence="6">
    <location>
        <begin position="61"/>
        <end position="82"/>
    </location>
</feature>
<evidence type="ECO:0000313" key="7">
    <source>
        <dbReference type="EMBL" id="TPX16987.1"/>
    </source>
</evidence>
<feature type="compositionally biased region" description="Low complexity" evidence="5">
    <location>
        <begin position="473"/>
        <end position="490"/>
    </location>
</feature>
<feature type="compositionally biased region" description="Acidic residues" evidence="5">
    <location>
        <begin position="254"/>
        <end position="272"/>
    </location>
</feature>
<dbReference type="InParanoid" id="A0A507BAT0"/>
<dbReference type="AlphaFoldDB" id="A0A507BAT0"/>
<feature type="transmembrane region" description="Helical" evidence="6">
    <location>
        <begin position="88"/>
        <end position="104"/>
    </location>
</feature>
<dbReference type="Proteomes" id="UP000319257">
    <property type="component" value="Unassembled WGS sequence"/>
</dbReference>
<dbReference type="PANTHER" id="PTHR19317">
    <property type="entry name" value="PRENYLATED RAB ACCEPTOR 1-RELATED"/>
    <property type="match status" value="1"/>
</dbReference>
<dbReference type="STRING" id="1093900.A0A507BAT0"/>
<evidence type="ECO:0000256" key="4">
    <source>
        <dbReference type="ARBA" id="ARBA00023136"/>
    </source>
</evidence>
<keyword evidence="3 6" id="KW-1133">Transmembrane helix</keyword>
<accession>A0A507BAT0</accession>
<keyword evidence="4 6" id="KW-0472">Membrane</keyword>
<evidence type="ECO:0000256" key="2">
    <source>
        <dbReference type="ARBA" id="ARBA00022692"/>
    </source>
</evidence>
<keyword evidence="2 6" id="KW-0812">Transmembrane</keyword>
<gene>
    <name evidence="7" type="ORF">E0L32_003549</name>
</gene>
<comment type="subcellular location">
    <subcellularLocation>
        <location evidence="1">Membrane</location>
        <topology evidence="1">Multi-pass membrane protein</topology>
    </subcellularLocation>
</comment>
<dbReference type="OrthoDB" id="63113at2759"/>
<name>A0A507BAT0_9PEZI</name>
<dbReference type="GO" id="GO:0016020">
    <property type="term" value="C:membrane"/>
    <property type="evidence" value="ECO:0007669"/>
    <property type="project" value="UniProtKB-SubCell"/>
</dbReference>
<evidence type="ECO:0000313" key="8">
    <source>
        <dbReference type="Proteomes" id="UP000319257"/>
    </source>
</evidence>
<keyword evidence="8" id="KW-1185">Reference proteome</keyword>
<dbReference type="GO" id="GO:0005794">
    <property type="term" value="C:Golgi apparatus"/>
    <property type="evidence" value="ECO:0007669"/>
    <property type="project" value="TreeGrafter"/>
</dbReference>
<feature type="compositionally biased region" description="Acidic residues" evidence="5">
    <location>
        <begin position="554"/>
        <end position="569"/>
    </location>
</feature>
<dbReference type="PANTHER" id="PTHR19317:SF0">
    <property type="entry name" value="PRENYLATED RAB ACCEPTOR PROTEIN 1"/>
    <property type="match status" value="1"/>
</dbReference>
<feature type="compositionally biased region" description="Basic and acidic residues" evidence="5">
    <location>
        <begin position="317"/>
        <end position="339"/>
    </location>
</feature>
<dbReference type="RefSeq" id="XP_030998698.1">
    <property type="nucleotide sequence ID" value="XM_031137861.1"/>
</dbReference>
<evidence type="ECO:0000256" key="5">
    <source>
        <dbReference type="SAM" id="MobiDB-lite"/>
    </source>
</evidence>
<sequence>MARINIPIDVLTSRLNLGDRFSGLTSGSLGSRFANIRPLSEFFDLKRVSKPQNFGEVQSRLNYNISYFSSNYAAIFAMLGVYGLLTNWWLLFDIIFVGIGMFVIRKLNGQDLVIGNFRATTSQLWTGILVIAIPVALISSLFSLFAWLIGASGLTILGHAAFMDKPIDEAFSGEADLAGEQQQQDMWGMARRLVEELDSDDTDTQGVGLASATGTRRFVSDPLNFTGIDLGEGPSSTAAAVPRQRASYAHPFSDDEGDSTSEEDSGEDLEDDGELGLAMARDEEEALVESALARIRRAQAKGRKEVKLNKEELAALERRRERMQNEEAQRRRRKEKEQRFAVPISQLEPSSRKQTKKKSSKQASPTNSDDGLPNHPTPGTFRKSTDLENYPPIGYFPPPNASRSRPRSGTAASYRPPSRGHRERSDSPFNYAYVNQQAPGNPRHVSDTTTASRPRSSLGAMPHEERWVPNLGASASAPSVQSSRVQQQPQFDPFQYMTGGPRTPYHAPGVASRRHMSGPPGSQGDPGGYLAPRGYPRADRSGRRVQSMGAADETTSEEEDEDDDDDTTSDELNHGARVRDRPRSREEIEVIEVERSPEPEPEREAAPVKSKKSSNSSSPVKRKPVSGGGGGGSSSRRRKGR</sequence>
<feature type="compositionally biased region" description="Basic and acidic residues" evidence="5">
    <location>
        <begin position="571"/>
        <end position="606"/>
    </location>
</feature>
<feature type="transmembrane region" description="Helical" evidence="6">
    <location>
        <begin position="124"/>
        <end position="149"/>
    </location>
</feature>
<evidence type="ECO:0000256" key="3">
    <source>
        <dbReference type="ARBA" id="ARBA00022989"/>
    </source>
</evidence>
<evidence type="ECO:0008006" key="9">
    <source>
        <dbReference type="Google" id="ProtNLM"/>
    </source>
</evidence>
<organism evidence="7 8">
    <name type="scientific">Thyridium curvatum</name>
    <dbReference type="NCBI Taxonomy" id="1093900"/>
    <lineage>
        <taxon>Eukaryota</taxon>
        <taxon>Fungi</taxon>
        <taxon>Dikarya</taxon>
        <taxon>Ascomycota</taxon>
        <taxon>Pezizomycotina</taxon>
        <taxon>Sordariomycetes</taxon>
        <taxon>Sordariomycetidae</taxon>
        <taxon>Thyridiales</taxon>
        <taxon>Thyridiaceae</taxon>
        <taxon>Thyridium</taxon>
    </lineage>
</organism>